<reference evidence="1 2" key="1">
    <citation type="submission" date="2022-05" db="EMBL/GenBank/DDBJ databases">
        <title>Flavobacterium sp., isolated from activated sludge.</title>
        <authorList>
            <person name="Ran Q."/>
        </authorList>
    </citation>
    <scope>NUCLEOTIDE SEQUENCE [LARGE SCALE GENOMIC DNA]</scope>
    <source>
        <strain evidence="1 2">HXWNR70</strain>
    </source>
</reference>
<keyword evidence="2" id="KW-1185">Reference proteome</keyword>
<accession>A0ABT0TMZ4</accession>
<dbReference type="EMBL" id="JAMLJM010000003">
    <property type="protein sequence ID" value="MCL9808750.1"/>
    <property type="molecule type" value="Genomic_DNA"/>
</dbReference>
<organism evidence="1 2">
    <name type="scientific">Flavobacterium luminosum</name>
    <dbReference type="NCBI Taxonomy" id="2949086"/>
    <lineage>
        <taxon>Bacteria</taxon>
        <taxon>Pseudomonadati</taxon>
        <taxon>Bacteroidota</taxon>
        <taxon>Flavobacteriia</taxon>
        <taxon>Flavobacteriales</taxon>
        <taxon>Flavobacteriaceae</taxon>
        <taxon>Flavobacterium</taxon>
    </lineage>
</organism>
<dbReference type="Proteomes" id="UP001317191">
    <property type="component" value="Unassembled WGS sequence"/>
</dbReference>
<protein>
    <recommendedName>
        <fullName evidence="3">Hydrolase</fullName>
    </recommendedName>
</protein>
<sequence>MRKLLLYGFIFSVLVNIFQYMYATKRAGYEAEGHEKYKTKMKDTIAKIMAEKEEGDYFSLAHNDNALNYYEGIDVNQMMPKIKEQLLELNNNPKGNPLISYDGMVINKVRFLNHRWIIADFTGTSGWGEVIIKYFIEDSGKATFEPAETVLYPQN</sequence>
<name>A0ABT0TMZ4_9FLAO</name>
<evidence type="ECO:0000313" key="2">
    <source>
        <dbReference type="Proteomes" id="UP001317191"/>
    </source>
</evidence>
<evidence type="ECO:0000313" key="1">
    <source>
        <dbReference type="EMBL" id="MCL9808750.1"/>
    </source>
</evidence>
<dbReference type="RefSeq" id="WP_250592098.1">
    <property type="nucleotide sequence ID" value="NZ_JAMLJM010000003.1"/>
</dbReference>
<evidence type="ECO:0008006" key="3">
    <source>
        <dbReference type="Google" id="ProtNLM"/>
    </source>
</evidence>
<gene>
    <name evidence="1" type="ORF">NAT50_05195</name>
</gene>
<comment type="caution">
    <text evidence="1">The sequence shown here is derived from an EMBL/GenBank/DDBJ whole genome shotgun (WGS) entry which is preliminary data.</text>
</comment>
<proteinExistence type="predicted"/>